<comment type="similarity">
    <text evidence="2 7">Belongs to the PanB family.</text>
</comment>
<proteinExistence type="inferred from homology"/>
<dbReference type="EC" id="2.1.2.11" evidence="7"/>
<dbReference type="PIRSF" id="PIRSF000388">
    <property type="entry name" value="Pantoate_hydroxy_MeTrfase"/>
    <property type="match status" value="1"/>
</dbReference>
<dbReference type="InterPro" id="IPR003700">
    <property type="entry name" value="Pantoate_hydroxy_MeTrfase"/>
</dbReference>
<dbReference type="EMBL" id="SDIK01000047">
    <property type="protein sequence ID" value="TXJ62005.1"/>
    <property type="molecule type" value="Genomic_DNA"/>
</dbReference>
<dbReference type="CDD" id="cd06557">
    <property type="entry name" value="KPHMT-like"/>
    <property type="match status" value="1"/>
</dbReference>
<dbReference type="GO" id="GO:0032259">
    <property type="term" value="P:methylation"/>
    <property type="evidence" value="ECO:0007669"/>
    <property type="project" value="UniProtKB-KW"/>
</dbReference>
<dbReference type="GO" id="GO:0015940">
    <property type="term" value="P:pantothenate biosynthetic process"/>
    <property type="evidence" value="ECO:0007669"/>
    <property type="project" value="UniProtKB-UniRule"/>
</dbReference>
<dbReference type="InterPro" id="IPR015813">
    <property type="entry name" value="Pyrv/PenolPyrv_kinase-like_dom"/>
</dbReference>
<evidence type="ECO:0000256" key="1">
    <source>
        <dbReference type="ARBA" id="ARBA00005033"/>
    </source>
</evidence>
<evidence type="ECO:0000256" key="3">
    <source>
        <dbReference type="ARBA" id="ARBA00011424"/>
    </source>
</evidence>
<keyword evidence="7 10" id="KW-0460">Magnesium</keyword>
<dbReference type="NCBIfam" id="NF001452">
    <property type="entry name" value="PRK00311.1"/>
    <property type="match status" value="1"/>
</dbReference>
<feature type="binding site" evidence="7 10">
    <location>
        <position position="52"/>
    </location>
    <ligand>
        <name>Mg(2+)</name>
        <dbReference type="ChEBI" id="CHEBI:18420"/>
    </ligand>
</feature>
<dbReference type="OrthoDB" id="9781789at2"/>
<dbReference type="GO" id="GO:0000287">
    <property type="term" value="F:magnesium ion binding"/>
    <property type="evidence" value="ECO:0007669"/>
    <property type="project" value="TreeGrafter"/>
</dbReference>
<comment type="caution">
    <text evidence="11">The sequence shown here is derived from an EMBL/GenBank/DDBJ whole genome shotgun (WGS) entry which is preliminary data.</text>
</comment>
<evidence type="ECO:0000256" key="5">
    <source>
        <dbReference type="ARBA" id="ARBA00022679"/>
    </source>
</evidence>
<dbReference type="RefSeq" id="WP_130829851.1">
    <property type="nucleotide sequence ID" value="NZ_SDIK01000047.1"/>
</dbReference>
<comment type="subcellular location">
    <subcellularLocation>
        <location evidence="7">Cytoplasm</location>
    </subcellularLocation>
</comment>
<evidence type="ECO:0000256" key="10">
    <source>
        <dbReference type="PIRSR" id="PIRSR000388-3"/>
    </source>
</evidence>
<evidence type="ECO:0000256" key="9">
    <source>
        <dbReference type="PIRSR" id="PIRSR000388-2"/>
    </source>
</evidence>
<evidence type="ECO:0000256" key="2">
    <source>
        <dbReference type="ARBA" id="ARBA00008676"/>
    </source>
</evidence>
<keyword evidence="11" id="KW-0489">Methyltransferase</keyword>
<keyword evidence="5 7" id="KW-0808">Transferase</keyword>
<dbReference type="GO" id="GO:0003864">
    <property type="term" value="F:3-methyl-2-oxobutanoate hydroxymethyltransferase activity"/>
    <property type="evidence" value="ECO:0007669"/>
    <property type="project" value="UniProtKB-UniRule"/>
</dbReference>
<feature type="binding site" evidence="7 9">
    <location>
        <position position="121"/>
    </location>
    <ligand>
        <name>3-methyl-2-oxobutanoate</name>
        <dbReference type="ChEBI" id="CHEBI:11851"/>
    </ligand>
</feature>
<gene>
    <name evidence="7 11" type="primary">panB</name>
    <name evidence="11" type="ORF">ETF27_06420</name>
</gene>
<feature type="binding site" evidence="7 10">
    <location>
        <position position="123"/>
    </location>
    <ligand>
        <name>Mg(2+)</name>
        <dbReference type="ChEBI" id="CHEBI:18420"/>
    </ligand>
</feature>
<organism evidence="11 12">
    <name type="scientific">Prevotella brunnea</name>
    <dbReference type="NCBI Taxonomy" id="2508867"/>
    <lineage>
        <taxon>Bacteria</taxon>
        <taxon>Pseudomonadati</taxon>
        <taxon>Bacteroidota</taxon>
        <taxon>Bacteroidia</taxon>
        <taxon>Bacteroidales</taxon>
        <taxon>Prevotellaceae</taxon>
        <taxon>Prevotella</taxon>
    </lineage>
</organism>
<comment type="cofactor">
    <cofactor evidence="7 10">
        <name>Mg(2+)</name>
        <dbReference type="ChEBI" id="CHEBI:18420"/>
    </cofactor>
    <text evidence="7 10">Binds 1 Mg(2+) ion per subunit.</text>
</comment>
<evidence type="ECO:0000313" key="11">
    <source>
        <dbReference type="EMBL" id="TXJ62005.1"/>
    </source>
</evidence>
<dbReference type="NCBIfam" id="TIGR00222">
    <property type="entry name" value="panB"/>
    <property type="match status" value="1"/>
</dbReference>
<dbReference type="Proteomes" id="UP000321612">
    <property type="component" value="Unassembled WGS sequence"/>
</dbReference>
<comment type="function">
    <text evidence="6 7">Catalyzes the reversible reaction in which hydroxymethyl group from 5,10-methylenetetrahydrofolate is transferred onto alpha-ketoisovalerate to form ketopantoate.</text>
</comment>
<keyword evidence="4 7" id="KW-0566">Pantothenate biosynthesis</keyword>
<dbReference type="PANTHER" id="PTHR20881:SF0">
    <property type="entry name" value="3-METHYL-2-OXOBUTANOATE HYDROXYMETHYLTRANSFERASE"/>
    <property type="match status" value="1"/>
</dbReference>
<keyword evidence="7 10" id="KW-0479">Metal-binding</keyword>
<dbReference type="UniPathway" id="UPA00028">
    <property type="reaction ID" value="UER00003"/>
</dbReference>
<comment type="subunit">
    <text evidence="3 7">Homodecamer; pentamer of dimers.</text>
</comment>
<keyword evidence="12" id="KW-1185">Reference proteome</keyword>
<dbReference type="AlphaFoldDB" id="A0A5C8GJ40"/>
<feature type="binding site" evidence="7 9">
    <location>
        <position position="91"/>
    </location>
    <ligand>
        <name>3-methyl-2-oxobutanoate</name>
        <dbReference type="ChEBI" id="CHEBI:11851"/>
    </ligand>
</feature>
<dbReference type="PANTHER" id="PTHR20881">
    <property type="entry name" value="3-METHYL-2-OXOBUTANOATE HYDROXYMETHYLTRANSFERASE"/>
    <property type="match status" value="1"/>
</dbReference>
<feature type="binding site" evidence="7 9">
    <location>
        <begin position="52"/>
        <end position="53"/>
    </location>
    <ligand>
        <name>3-methyl-2-oxobutanoate</name>
        <dbReference type="ChEBI" id="CHEBI:11851"/>
    </ligand>
</feature>
<dbReference type="GO" id="GO:0005737">
    <property type="term" value="C:cytoplasm"/>
    <property type="evidence" value="ECO:0007669"/>
    <property type="project" value="UniProtKB-SubCell"/>
</dbReference>
<reference evidence="12" key="1">
    <citation type="submission" date="2019-05" db="EMBL/GenBank/DDBJ databases">
        <title>Prevotella brunnea sp. nov., isolated from a wound of a patient.</title>
        <authorList>
            <person name="Buhl M."/>
        </authorList>
    </citation>
    <scope>NUCLEOTIDE SEQUENCE [LARGE SCALE GENOMIC DNA]</scope>
    <source>
        <strain evidence="12">A2672</strain>
    </source>
</reference>
<sequence length="272" mass="28997">MGYLTTDKKKITANTFLKMKHAGEKIAQMTAYDFTTARIIDSAGIDSILIGDSASNVVCGNDDTLPITMDEMIYHAKAVARACEHALVVCDMPFGSYQVSREEGVRNAIRIVKESGVDAVKLEGGEEIADTIRGIVQAGVPVVGHLGLTPQSIHKFGGYGLRAGEEAEARKLMADAKALDAAGTFCIVLEKVPAKLAAEVTRTVKAATIGIGAGNATDGQVLVSADALGMTRGFKPKFLRRFADVAQCMTEGVEAYIRCVRESSFPAEEESY</sequence>
<dbReference type="HAMAP" id="MF_00156">
    <property type="entry name" value="PanB"/>
    <property type="match status" value="1"/>
</dbReference>
<evidence type="ECO:0000256" key="4">
    <source>
        <dbReference type="ARBA" id="ARBA00022655"/>
    </source>
</evidence>
<evidence type="ECO:0000256" key="6">
    <source>
        <dbReference type="ARBA" id="ARBA00056497"/>
    </source>
</evidence>
<feature type="binding site" evidence="7 10">
    <location>
        <position position="91"/>
    </location>
    <ligand>
        <name>Mg(2+)</name>
        <dbReference type="ChEBI" id="CHEBI:18420"/>
    </ligand>
</feature>
<dbReference type="GO" id="GO:0008168">
    <property type="term" value="F:methyltransferase activity"/>
    <property type="evidence" value="ECO:0007669"/>
    <property type="project" value="UniProtKB-KW"/>
</dbReference>
<evidence type="ECO:0000256" key="8">
    <source>
        <dbReference type="PIRSR" id="PIRSR000388-1"/>
    </source>
</evidence>
<dbReference type="FunFam" id="3.20.20.60:FF:000003">
    <property type="entry name" value="3-methyl-2-oxobutanoate hydroxymethyltransferase"/>
    <property type="match status" value="1"/>
</dbReference>
<evidence type="ECO:0000256" key="7">
    <source>
        <dbReference type="HAMAP-Rule" id="MF_00156"/>
    </source>
</evidence>
<comment type="pathway">
    <text evidence="1 7">Cofactor biosynthesis; (R)-pantothenate biosynthesis; (R)-pantoate from 3-methyl-2-oxobutanoate: step 1/2.</text>
</comment>
<dbReference type="Pfam" id="PF02548">
    <property type="entry name" value="Pantoate_transf"/>
    <property type="match status" value="1"/>
</dbReference>
<dbReference type="InterPro" id="IPR040442">
    <property type="entry name" value="Pyrv_kinase-like_dom_sf"/>
</dbReference>
<feature type="active site" description="Proton acceptor" evidence="7 8">
    <location>
        <position position="190"/>
    </location>
</feature>
<dbReference type="Gene3D" id="3.20.20.60">
    <property type="entry name" value="Phosphoenolpyruvate-binding domains"/>
    <property type="match status" value="1"/>
</dbReference>
<accession>A0A5C8GJ40</accession>
<evidence type="ECO:0000313" key="12">
    <source>
        <dbReference type="Proteomes" id="UP000321612"/>
    </source>
</evidence>
<keyword evidence="7" id="KW-0963">Cytoplasm</keyword>
<dbReference type="SUPFAM" id="SSF51621">
    <property type="entry name" value="Phosphoenolpyruvate/pyruvate domain"/>
    <property type="match status" value="1"/>
</dbReference>
<name>A0A5C8GJ40_9BACT</name>
<protein>
    <recommendedName>
        <fullName evidence="7">3-methyl-2-oxobutanoate hydroxymethyltransferase</fullName>
        <ecNumber evidence="7">2.1.2.11</ecNumber>
    </recommendedName>
    <alternativeName>
        <fullName evidence="7">Ketopantoate hydroxymethyltransferase</fullName>
        <shortName evidence="7">KPHMT</shortName>
    </alternativeName>
</protein>
<comment type="catalytic activity">
    <reaction evidence="7">
        <text>(6R)-5,10-methylene-5,6,7,8-tetrahydrofolate + 3-methyl-2-oxobutanoate + H2O = 2-dehydropantoate + (6S)-5,6,7,8-tetrahydrofolate</text>
        <dbReference type="Rhea" id="RHEA:11824"/>
        <dbReference type="ChEBI" id="CHEBI:11561"/>
        <dbReference type="ChEBI" id="CHEBI:11851"/>
        <dbReference type="ChEBI" id="CHEBI:15377"/>
        <dbReference type="ChEBI" id="CHEBI:15636"/>
        <dbReference type="ChEBI" id="CHEBI:57453"/>
        <dbReference type="EC" id="2.1.2.11"/>
    </reaction>
</comment>